<feature type="non-terminal residue" evidence="1">
    <location>
        <position position="1"/>
    </location>
</feature>
<reference evidence="1" key="1">
    <citation type="submission" date="2020-11" db="EMBL/GenBank/DDBJ databases">
        <authorList>
            <consortium name="DOE Joint Genome Institute"/>
            <person name="Ahrendt S."/>
            <person name="Riley R."/>
            <person name="Andreopoulos W."/>
            <person name="Labutti K."/>
            <person name="Pangilinan J."/>
            <person name="Ruiz-Duenas F.J."/>
            <person name="Barrasa J.M."/>
            <person name="Sanchez-Garcia M."/>
            <person name="Camarero S."/>
            <person name="Miyauchi S."/>
            <person name="Serrano A."/>
            <person name="Linde D."/>
            <person name="Babiker R."/>
            <person name="Drula E."/>
            <person name="Ayuso-Fernandez I."/>
            <person name="Pacheco R."/>
            <person name="Padilla G."/>
            <person name="Ferreira P."/>
            <person name="Barriuso J."/>
            <person name="Kellner H."/>
            <person name="Castanera R."/>
            <person name="Alfaro M."/>
            <person name="Ramirez L."/>
            <person name="Pisabarro A.G."/>
            <person name="Kuo A."/>
            <person name="Tritt A."/>
            <person name="Lipzen A."/>
            <person name="He G."/>
            <person name="Yan M."/>
            <person name="Ng V."/>
            <person name="Cullen D."/>
            <person name="Martin F."/>
            <person name="Rosso M.-N."/>
            <person name="Henrissat B."/>
            <person name="Hibbett D."/>
            <person name="Martinez A.T."/>
            <person name="Grigoriev I.V."/>
        </authorList>
    </citation>
    <scope>NUCLEOTIDE SEQUENCE</scope>
    <source>
        <strain evidence="1">MF-IS2</strain>
    </source>
</reference>
<accession>A0A9P5X1N7</accession>
<organism evidence="1 2">
    <name type="scientific">Macrolepiota fuliginosa MF-IS2</name>
    <dbReference type="NCBI Taxonomy" id="1400762"/>
    <lineage>
        <taxon>Eukaryota</taxon>
        <taxon>Fungi</taxon>
        <taxon>Dikarya</taxon>
        <taxon>Basidiomycota</taxon>
        <taxon>Agaricomycotina</taxon>
        <taxon>Agaricomycetes</taxon>
        <taxon>Agaricomycetidae</taxon>
        <taxon>Agaricales</taxon>
        <taxon>Agaricineae</taxon>
        <taxon>Agaricaceae</taxon>
        <taxon>Macrolepiota</taxon>
    </lineage>
</organism>
<dbReference type="EMBL" id="MU151647">
    <property type="protein sequence ID" value="KAF9442365.1"/>
    <property type="molecule type" value="Genomic_DNA"/>
</dbReference>
<comment type="caution">
    <text evidence="1">The sequence shown here is derived from an EMBL/GenBank/DDBJ whole genome shotgun (WGS) entry which is preliminary data.</text>
</comment>
<dbReference type="Proteomes" id="UP000807342">
    <property type="component" value="Unassembled WGS sequence"/>
</dbReference>
<protein>
    <submittedName>
        <fullName evidence="1">Uncharacterized protein</fullName>
    </submittedName>
</protein>
<dbReference type="PANTHER" id="PTHR46929:SF3">
    <property type="entry name" value="MYB_SANT-LIKE DOMAIN-CONTAINING PROTEIN"/>
    <property type="match status" value="1"/>
</dbReference>
<name>A0A9P5X1N7_9AGAR</name>
<evidence type="ECO:0000313" key="2">
    <source>
        <dbReference type="Proteomes" id="UP000807342"/>
    </source>
</evidence>
<proteinExistence type="predicted"/>
<evidence type="ECO:0000313" key="1">
    <source>
        <dbReference type="EMBL" id="KAF9442365.1"/>
    </source>
</evidence>
<sequence>PPTSGKKGKLPGPPKKAKWCTLCDGILLETLKKEAAAGNQADNSWKRSVWTACEAALAGQEGLCGGAPKKPKSCEDHWGLVNGVVTCSDDVWSHYVEAHPAVKDLCGKPFPHYNEMSFLIEGHHATGAWALDISELTD</sequence>
<gene>
    <name evidence="1" type="ORF">P691DRAFT_623892</name>
</gene>
<feature type="non-terminal residue" evidence="1">
    <location>
        <position position="138"/>
    </location>
</feature>
<keyword evidence="2" id="KW-1185">Reference proteome</keyword>
<dbReference type="AlphaFoldDB" id="A0A9P5X1N7"/>
<dbReference type="OrthoDB" id="76215at2759"/>
<dbReference type="PANTHER" id="PTHR46929">
    <property type="entry name" value="EXPRESSED PROTEIN"/>
    <property type="match status" value="1"/>
</dbReference>